<proteinExistence type="predicted"/>
<feature type="transmembrane region" description="Helical" evidence="1">
    <location>
        <begin position="62"/>
        <end position="82"/>
    </location>
</feature>
<sequence>MDTFTYMVAVLLMMLAIQFNQNWLVFAIVALMILTMRSLGTTVLLLVSTAVLFLAREYLKEYWPFVLFGLIILSLIIGRGGGSQPEAMPMDLYGGGLDAGGFGGLPGGL</sequence>
<evidence type="ECO:0000313" key="2">
    <source>
        <dbReference type="EMBL" id="MBN2067183.1"/>
    </source>
</evidence>
<dbReference type="AlphaFoldDB" id="A0A938YXK6"/>
<feature type="transmembrane region" description="Helical" evidence="1">
    <location>
        <begin position="38"/>
        <end position="56"/>
    </location>
</feature>
<organism evidence="2 3">
    <name type="scientific">Candidatus Iainarchaeum sp</name>
    <dbReference type="NCBI Taxonomy" id="3101447"/>
    <lineage>
        <taxon>Archaea</taxon>
        <taxon>Candidatus Iainarchaeota</taxon>
        <taxon>Candidatus Iainarchaeia</taxon>
        <taxon>Candidatus Iainarchaeales</taxon>
        <taxon>Candidatus Iainarchaeaceae</taxon>
        <taxon>Candidatus Iainarchaeum</taxon>
    </lineage>
</organism>
<evidence type="ECO:0000256" key="1">
    <source>
        <dbReference type="SAM" id="Phobius"/>
    </source>
</evidence>
<accession>A0A938YXK6</accession>
<keyword evidence="1" id="KW-0472">Membrane</keyword>
<dbReference type="Proteomes" id="UP000809243">
    <property type="component" value="Unassembled WGS sequence"/>
</dbReference>
<keyword evidence="1" id="KW-1133">Transmembrane helix</keyword>
<comment type="caution">
    <text evidence="2">The sequence shown here is derived from an EMBL/GenBank/DDBJ whole genome shotgun (WGS) entry which is preliminary data.</text>
</comment>
<name>A0A938YXK6_9ARCH</name>
<evidence type="ECO:0000313" key="3">
    <source>
        <dbReference type="Proteomes" id="UP000809243"/>
    </source>
</evidence>
<dbReference type="EMBL" id="JAFGDB010000030">
    <property type="protein sequence ID" value="MBN2067183.1"/>
    <property type="molecule type" value="Genomic_DNA"/>
</dbReference>
<gene>
    <name evidence="2" type="ORF">JW744_01820</name>
</gene>
<keyword evidence="1" id="KW-0812">Transmembrane</keyword>
<protein>
    <submittedName>
        <fullName evidence="2">Uncharacterized protein</fullName>
    </submittedName>
</protein>
<feature type="transmembrane region" description="Helical" evidence="1">
    <location>
        <begin position="6"/>
        <end position="31"/>
    </location>
</feature>
<reference evidence="2" key="1">
    <citation type="submission" date="2021-01" db="EMBL/GenBank/DDBJ databases">
        <title>Active Sulfur Cycling in an Early Earth Analoge.</title>
        <authorList>
            <person name="Hahn C.R."/>
            <person name="Youssef N.H."/>
            <person name="Elshahed M."/>
        </authorList>
    </citation>
    <scope>NUCLEOTIDE SEQUENCE</scope>
    <source>
        <strain evidence="2">Zod_Metabat.1151</strain>
    </source>
</reference>